<gene>
    <name evidence="2" type="ORF">P7I32_10505</name>
</gene>
<organism evidence="2 3">
    <name type="scientific">Enterococcus casseliflavus</name>
    <name type="common">Enterococcus flavescens</name>
    <dbReference type="NCBI Taxonomy" id="37734"/>
    <lineage>
        <taxon>Bacteria</taxon>
        <taxon>Bacillati</taxon>
        <taxon>Bacillota</taxon>
        <taxon>Bacilli</taxon>
        <taxon>Lactobacillales</taxon>
        <taxon>Enterococcaceae</taxon>
        <taxon>Enterococcus</taxon>
    </lineage>
</organism>
<dbReference type="AlphaFoldDB" id="A0AAW8USS4"/>
<accession>A0AAW8USS4</accession>
<evidence type="ECO:0000313" key="3">
    <source>
        <dbReference type="Proteomes" id="UP001268896"/>
    </source>
</evidence>
<evidence type="ECO:0000313" key="2">
    <source>
        <dbReference type="EMBL" id="MDT2965048.1"/>
    </source>
</evidence>
<dbReference type="Pfam" id="PF04087">
    <property type="entry name" value="DUF389"/>
    <property type="match status" value="1"/>
</dbReference>
<keyword evidence="1" id="KW-0472">Membrane</keyword>
<comment type="caution">
    <text evidence="2">The sequence shown here is derived from an EMBL/GenBank/DDBJ whole genome shotgun (WGS) entry which is preliminary data.</text>
</comment>
<protein>
    <submittedName>
        <fullName evidence="2">DUF389 domain-containing protein</fullName>
    </submittedName>
</protein>
<dbReference type="PANTHER" id="PTHR20992">
    <property type="entry name" value="AT15442P-RELATED"/>
    <property type="match status" value="1"/>
</dbReference>
<dbReference type="Proteomes" id="UP001268896">
    <property type="component" value="Unassembled WGS sequence"/>
</dbReference>
<sequence length="334" mass="36930">MNVNLTPDLVSKEQLIGKIQKDMDQTMLVYALLVCATLIASIGLNYNSTTTIIGAMLISPLLNGINGIGFGLGLSHLRLVKKGLLVFSIQVIIVLIISFAFFLLTPVKDTTPEIMTQTSATIWDICIALIGGSALAFAKVRGRDNDVIIGVSIGTSLILPLCVTGYGLSIKDYSISWESAQLFFTNSFLICFSLFITIWLLQYGDFRHQKWWKFAVVALPITVIGSFFVYTTIQTTIAEYHAKRFVEAKLGEHYLLEQTLNEQKQSLELKLVGEPLSKQAVAQLEASLENYALPDYQLKVNVYSANKEGQFDAKVLAEILQVQNQGTSKFLGLD</sequence>
<feature type="transmembrane region" description="Helical" evidence="1">
    <location>
        <begin position="180"/>
        <end position="202"/>
    </location>
</feature>
<feature type="transmembrane region" description="Helical" evidence="1">
    <location>
        <begin position="147"/>
        <end position="168"/>
    </location>
</feature>
<dbReference type="RefSeq" id="WP_225582142.1">
    <property type="nucleotide sequence ID" value="NZ_BAAAXK010000016.1"/>
</dbReference>
<feature type="transmembrane region" description="Helical" evidence="1">
    <location>
        <begin position="27"/>
        <end position="46"/>
    </location>
</feature>
<name>A0AAW8USS4_ENTCA</name>
<feature type="transmembrane region" description="Helical" evidence="1">
    <location>
        <begin position="120"/>
        <end position="140"/>
    </location>
</feature>
<keyword evidence="1" id="KW-1133">Transmembrane helix</keyword>
<reference evidence="2" key="1">
    <citation type="submission" date="2023-03" db="EMBL/GenBank/DDBJ databases">
        <authorList>
            <person name="Shen W."/>
            <person name="Cai J."/>
        </authorList>
    </citation>
    <scope>NUCLEOTIDE SEQUENCE</scope>
    <source>
        <strain evidence="2">K72-2</strain>
    </source>
</reference>
<evidence type="ECO:0000256" key="1">
    <source>
        <dbReference type="SAM" id="Phobius"/>
    </source>
</evidence>
<keyword evidence="1" id="KW-0812">Transmembrane</keyword>
<proteinExistence type="predicted"/>
<feature type="transmembrane region" description="Helical" evidence="1">
    <location>
        <begin position="84"/>
        <end position="104"/>
    </location>
</feature>
<feature type="transmembrane region" description="Helical" evidence="1">
    <location>
        <begin position="52"/>
        <end position="72"/>
    </location>
</feature>
<dbReference type="PANTHER" id="PTHR20992:SF9">
    <property type="entry name" value="AT15442P-RELATED"/>
    <property type="match status" value="1"/>
</dbReference>
<feature type="transmembrane region" description="Helical" evidence="1">
    <location>
        <begin position="214"/>
        <end position="233"/>
    </location>
</feature>
<dbReference type="EMBL" id="JARQDV010000005">
    <property type="protein sequence ID" value="MDT2965048.1"/>
    <property type="molecule type" value="Genomic_DNA"/>
</dbReference>
<dbReference type="InterPro" id="IPR005240">
    <property type="entry name" value="DUF389"/>
</dbReference>